<dbReference type="GeneID" id="94293216"/>
<name>A0A836LKI5_9TRYP</name>
<dbReference type="GO" id="GO:0016020">
    <property type="term" value="C:membrane"/>
    <property type="evidence" value="ECO:0007669"/>
    <property type="project" value="UniProtKB-SubCell"/>
</dbReference>
<dbReference type="Proteomes" id="UP000674318">
    <property type="component" value="Chromosome 6"/>
</dbReference>
<feature type="transmembrane region" description="Helical" evidence="7">
    <location>
        <begin position="275"/>
        <end position="296"/>
    </location>
</feature>
<proteinExistence type="predicted"/>
<dbReference type="InterPro" id="IPR004324">
    <property type="entry name" value="FBT"/>
</dbReference>
<evidence type="ECO:0000256" key="3">
    <source>
        <dbReference type="ARBA" id="ARBA00022692"/>
    </source>
</evidence>
<evidence type="ECO:0000256" key="1">
    <source>
        <dbReference type="ARBA" id="ARBA00004141"/>
    </source>
</evidence>
<evidence type="ECO:0000256" key="6">
    <source>
        <dbReference type="SAM" id="MobiDB-lite"/>
    </source>
</evidence>
<evidence type="ECO:0000256" key="4">
    <source>
        <dbReference type="ARBA" id="ARBA00022989"/>
    </source>
</evidence>
<dbReference type="KEGG" id="phet:94293216"/>
<keyword evidence="2" id="KW-0813">Transport</keyword>
<dbReference type="EMBL" id="JAFJZO010000006">
    <property type="protein sequence ID" value="KAG5511256.1"/>
    <property type="molecule type" value="Genomic_DNA"/>
</dbReference>
<dbReference type="AlphaFoldDB" id="A0A836LKI5"/>
<feature type="transmembrane region" description="Helical" evidence="7">
    <location>
        <begin position="136"/>
        <end position="156"/>
    </location>
</feature>
<feature type="transmembrane region" description="Helical" evidence="7">
    <location>
        <begin position="41"/>
        <end position="61"/>
    </location>
</feature>
<gene>
    <name evidence="8" type="ORF">JKF63_07198</name>
</gene>
<feature type="transmembrane region" description="Helical" evidence="7">
    <location>
        <begin position="232"/>
        <end position="255"/>
    </location>
</feature>
<dbReference type="Pfam" id="PF03092">
    <property type="entry name" value="BT1"/>
    <property type="match status" value="1"/>
</dbReference>
<comment type="subcellular location">
    <subcellularLocation>
        <location evidence="1">Membrane</location>
        <topology evidence="1">Multi-pass membrane protein</topology>
    </subcellularLocation>
</comment>
<keyword evidence="5 7" id="KW-0472">Membrane</keyword>
<feature type="region of interest" description="Disordered" evidence="6">
    <location>
        <begin position="312"/>
        <end position="342"/>
    </location>
</feature>
<dbReference type="RefSeq" id="XP_067759577.1">
    <property type="nucleotide sequence ID" value="XM_067903139.1"/>
</dbReference>
<feature type="transmembrane region" description="Helical" evidence="7">
    <location>
        <begin position="97"/>
        <end position="116"/>
    </location>
</feature>
<evidence type="ECO:0000256" key="7">
    <source>
        <dbReference type="SAM" id="Phobius"/>
    </source>
</evidence>
<evidence type="ECO:0000256" key="5">
    <source>
        <dbReference type="ARBA" id="ARBA00023136"/>
    </source>
</evidence>
<dbReference type="InterPro" id="IPR039309">
    <property type="entry name" value="BT1"/>
</dbReference>
<feature type="transmembrane region" description="Helical" evidence="7">
    <location>
        <begin position="67"/>
        <end position="90"/>
    </location>
</feature>
<keyword evidence="9" id="KW-1185">Reference proteome</keyword>
<keyword evidence="4 7" id="KW-1133">Transmembrane helix</keyword>
<organism evidence="8 9">
    <name type="scientific">Porcisia hertigi</name>
    <dbReference type="NCBI Taxonomy" id="2761500"/>
    <lineage>
        <taxon>Eukaryota</taxon>
        <taxon>Discoba</taxon>
        <taxon>Euglenozoa</taxon>
        <taxon>Kinetoplastea</taxon>
        <taxon>Metakinetoplastina</taxon>
        <taxon>Trypanosomatida</taxon>
        <taxon>Trypanosomatidae</taxon>
        <taxon>Leishmaniinae</taxon>
        <taxon>Porcisia</taxon>
    </lineage>
</organism>
<dbReference type="NCBIfam" id="TIGR00788">
    <property type="entry name" value="fbt"/>
    <property type="match status" value="1"/>
</dbReference>
<dbReference type="PANTHER" id="PTHR31585:SF51">
    <property type="entry name" value="TRANSPORTER, PUTATIVE-RELATED"/>
    <property type="match status" value="1"/>
</dbReference>
<feature type="transmembrane region" description="Helical" evidence="7">
    <location>
        <begin position="163"/>
        <end position="183"/>
    </location>
</feature>
<reference evidence="8 9" key="1">
    <citation type="submission" date="2021-02" db="EMBL/GenBank/DDBJ databases">
        <title>Porcisia hertigi Genome sequencing and assembly.</title>
        <authorList>
            <person name="Almutairi H."/>
            <person name="Gatherer D."/>
        </authorList>
    </citation>
    <scope>NUCLEOTIDE SEQUENCE [LARGE SCALE GENOMIC DNA]</scope>
    <source>
        <strain evidence="8 9">C119</strain>
    </source>
</reference>
<dbReference type="PANTHER" id="PTHR31585">
    <property type="entry name" value="FOLATE-BIOPTERIN TRANSPORTER 1, CHLOROPLASTIC"/>
    <property type="match status" value="1"/>
</dbReference>
<evidence type="ECO:0000313" key="8">
    <source>
        <dbReference type="EMBL" id="KAG5511256.1"/>
    </source>
</evidence>
<sequence>MEVVDATERNRVDDFEEPRIASFGHDIVELNISVAMKNWRFIAYAVVMTCGIVAQACVTVLGSRRELLYACIAIASVFIIGAFLALPFVVAKAAVFIYLNTVLYLQISSVLSNFYLAKPACLPDGPHFSYTFYQTFGALITDVGGVAGTILFRHIFSKHRYAFVFIVTSLLQVAGSIFDLIIVKRWNVHIGIPDHAAYILGDAIVYEICFVLSLMPAQILMSRLCPRGTETIAFALLAGFNSAGVSMSMAIGSLLMENFWPISAKPPCNFKNLPLLIITGHLCMPLLIIPLAFLMLPNARICDRIDTNGNVIPDTAEPAPVQHYSPPHRQDTNPEHEGQGQK</sequence>
<keyword evidence="3 7" id="KW-0812">Transmembrane</keyword>
<evidence type="ECO:0000256" key="2">
    <source>
        <dbReference type="ARBA" id="ARBA00022448"/>
    </source>
</evidence>
<accession>A0A836LKI5</accession>
<protein>
    <recommendedName>
        <fullName evidence="10">Pteridine transporter</fullName>
    </recommendedName>
</protein>
<dbReference type="OrthoDB" id="754047at2759"/>
<comment type="caution">
    <text evidence="8">The sequence shown here is derived from an EMBL/GenBank/DDBJ whole genome shotgun (WGS) entry which is preliminary data.</text>
</comment>
<feature type="transmembrane region" description="Helical" evidence="7">
    <location>
        <begin position="195"/>
        <end position="220"/>
    </location>
</feature>
<feature type="compositionally biased region" description="Basic and acidic residues" evidence="6">
    <location>
        <begin position="328"/>
        <end position="342"/>
    </location>
</feature>
<evidence type="ECO:0000313" key="9">
    <source>
        <dbReference type="Proteomes" id="UP000674318"/>
    </source>
</evidence>
<evidence type="ECO:0008006" key="10">
    <source>
        <dbReference type="Google" id="ProtNLM"/>
    </source>
</evidence>